<gene>
    <name evidence="3" type="ORF">CYNAS_LOCUS5563</name>
</gene>
<keyword evidence="4" id="KW-1185">Reference proteome</keyword>
<evidence type="ECO:0000313" key="3">
    <source>
        <dbReference type="EMBL" id="CAJ0593580.1"/>
    </source>
</evidence>
<dbReference type="Proteomes" id="UP001176961">
    <property type="component" value="Unassembled WGS sequence"/>
</dbReference>
<accession>A0AA36DVR8</accession>
<feature type="compositionally biased region" description="Polar residues" evidence="1">
    <location>
        <begin position="152"/>
        <end position="166"/>
    </location>
</feature>
<dbReference type="PANTHER" id="PTHR38630">
    <property type="entry name" value="PROTEIN CBG12780"/>
    <property type="match status" value="1"/>
</dbReference>
<feature type="compositionally biased region" description="Basic and acidic residues" evidence="1">
    <location>
        <begin position="117"/>
        <end position="133"/>
    </location>
</feature>
<feature type="region of interest" description="Disordered" evidence="1">
    <location>
        <begin position="82"/>
        <end position="236"/>
    </location>
</feature>
<feature type="compositionally biased region" description="Basic residues" evidence="1">
    <location>
        <begin position="103"/>
        <end position="116"/>
    </location>
</feature>
<feature type="compositionally biased region" description="Basic and acidic residues" evidence="1">
    <location>
        <begin position="88"/>
        <end position="102"/>
    </location>
</feature>
<comment type="caution">
    <text evidence="3">The sequence shown here is derived from an EMBL/GenBank/DDBJ whole genome shotgun (WGS) entry which is preliminary data.</text>
</comment>
<sequence>MLGTELGHKVSANFVQKGYEEFLIKNKKPPPTMPKKKPMTKEQKRAEMRKRGIFVEADDTEMDYSDMEKMSFEVHPAVCHMRTRKLRWKTETPAEREDSPNKERRRKSKHKKRRRSSSAEKSEKKKESKESTKEGAPGEETTTPPVPKEGESSSIQCEPTQASTSLAIAPKEGEGGPPSLVAAPTEDSTSLSIAPEKALEEKAKEQKKSPVRSPETISTTAPVTTTTTPADDARSKRDDIFAELEEDVDLTKVLGDFDTESVEGVGASDRRTLEAAKKILKIAHREKAIEKTLTKEENEIVSKFFSGKIPYDQNVLNVLDRVLDKTIEYLQTHGANLDPETKRLIEKRKALKAAMLETMLSTPKFIPNTWVQHYDRLHKQAMQDTKGINWARVILFYPRQRSFDDGEADIFGNFTRNRNRHWILGVILGPNDSKSFEETEREKQSKGLFMDTVIMENAKNERATTTAGTTTSLRTDVSETRSLQA</sequence>
<feature type="compositionally biased region" description="Basic and acidic residues" evidence="1">
    <location>
        <begin position="197"/>
        <end position="208"/>
    </location>
</feature>
<dbReference type="PANTHER" id="PTHR38630:SF1">
    <property type="entry name" value="DEK_C DOMAIN-CONTAINING PROTEIN-RELATED"/>
    <property type="match status" value="1"/>
</dbReference>
<evidence type="ECO:0000259" key="2">
    <source>
        <dbReference type="Pfam" id="PF24983"/>
    </source>
</evidence>
<feature type="domain" description="DUF7774" evidence="2">
    <location>
        <begin position="272"/>
        <end position="359"/>
    </location>
</feature>
<evidence type="ECO:0000256" key="1">
    <source>
        <dbReference type="SAM" id="MobiDB-lite"/>
    </source>
</evidence>
<name>A0AA36DVR8_CYLNA</name>
<feature type="compositionally biased region" description="Polar residues" evidence="1">
    <location>
        <begin position="472"/>
        <end position="485"/>
    </location>
</feature>
<feature type="region of interest" description="Disordered" evidence="1">
    <location>
        <begin position="459"/>
        <end position="485"/>
    </location>
</feature>
<organism evidence="3 4">
    <name type="scientific">Cylicocyclus nassatus</name>
    <name type="common">Nematode worm</name>
    <dbReference type="NCBI Taxonomy" id="53992"/>
    <lineage>
        <taxon>Eukaryota</taxon>
        <taxon>Metazoa</taxon>
        <taxon>Ecdysozoa</taxon>
        <taxon>Nematoda</taxon>
        <taxon>Chromadorea</taxon>
        <taxon>Rhabditida</taxon>
        <taxon>Rhabditina</taxon>
        <taxon>Rhabditomorpha</taxon>
        <taxon>Strongyloidea</taxon>
        <taxon>Strongylidae</taxon>
        <taxon>Cylicocyclus</taxon>
    </lineage>
</organism>
<feature type="region of interest" description="Disordered" evidence="1">
    <location>
        <begin position="23"/>
        <end position="54"/>
    </location>
</feature>
<dbReference type="Pfam" id="PF24983">
    <property type="entry name" value="DUF7774"/>
    <property type="match status" value="1"/>
</dbReference>
<evidence type="ECO:0000313" key="4">
    <source>
        <dbReference type="Proteomes" id="UP001176961"/>
    </source>
</evidence>
<dbReference type="EMBL" id="CATQJL010000112">
    <property type="protein sequence ID" value="CAJ0593580.1"/>
    <property type="molecule type" value="Genomic_DNA"/>
</dbReference>
<protein>
    <recommendedName>
        <fullName evidence="2">DUF7774 domain-containing protein</fullName>
    </recommendedName>
</protein>
<reference evidence="3" key="1">
    <citation type="submission" date="2023-07" db="EMBL/GenBank/DDBJ databases">
        <authorList>
            <consortium name="CYATHOMIX"/>
        </authorList>
    </citation>
    <scope>NUCLEOTIDE SEQUENCE</scope>
    <source>
        <strain evidence="3">N/A</strain>
    </source>
</reference>
<feature type="compositionally biased region" description="Basic and acidic residues" evidence="1">
    <location>
        <begin position="39"/>
        <end position="50"/>
    </location>
</feature>
<dbReference type="AlphaFoldDB" id="A0AA36DVR8"/>
<dbReference type="InterPro" id="IPR056676">
    <property type="entry name" value="DUF7774"/>
</dbReference>
<proteinExistence type="predicted"/>
<feature type="compositionally biased region" description="Low complexity" evidence="1">
    <location>
        <begin position="219"/>
        <end position="230"/>
    </location>
</feature>